<name>Q6TXF6_RAT</name>
<keyword evidence="10" id="KW-0547">Nucleotide-binding</keyword>
<evidence type="ECO:0000256" key="4">
    <source>
        <dbReference type="ARBA" id="ARBA00004305"/>
    </source>
</evidence>
<dbReference type="GO" id="GO:0016020">
    <property type="term" value="C:membrane"/>
    <property type="evidence" value="ECO:0000266"/>
    <property type="project" value="RGD"/>
</dbReference>
<dbReference type="GO" id="GO:0009062">
    <property type="term" value="P:fatty acid catabolic process"/>
    <property type="evidence" value="ECO:0007669"/>
    <property type="project" value="InterPro"/>
</dbReference>
<dbReference type="GO" id="GO:0005743">
    <property type="term" value="C:mitochondrial inner membrane"/>
    <property type="evidence" value="ECO:0000266"/>
    <property type="project" value="RGD"/>
</dbReference>
<dbReference type="GO" id="GO:1902954">
    <property type="term" value="P:regulation of early endosome to recycling endosome transport"/>
    <property type="evidence" value="ECO:0000266"/>
    <property type="project" value="RGD"/>
</dbReference>
<evidence type="ECO:0000313" key="34">
    <source>
        <dbReference type="EMBL" id="AAQ96256.1"/>
    </source>
</evidence>
<proteinExistence type="evidence at transcript level"/>
<accession>Q6TXF6</accession>
<evidence type="ECO:0000256" key="21">
    <source>
        <dbReference type="ARBA" id="ARBA00026117"/>
    </source>
</evidence>
<dbReference type="GO" id="GO:0043001">
    <property type="term" value="P:Golgi to plasma membrane protein transport"/>
    <property type="evidence" value="ECO:0000266"/>
    <property type="project" value="RGD"/>
</dbReference>
<dbReference type="Gene3D" id="3.30.70.141">
    <property type="entry name" value="Nucleoside diphosphate kinase-like domain"/>
    <property type="match status" value="1"/>
</dbReference>
<dbReference type="InterPro" id="IPR002048">
    <property type="entry name" value="EF_hand_dom"/>
</dbReference>
<evidence type="ECO:0000313" key="37">
    <source>
        <dbReference type="RGD" id="71002"/>
    </source>
</evidence>
<dbReference type="RGD" id="1308952">
    <property type="gene designation" value="Rab11fip3"/>
</dbReference>
<dbReference type="GO" id="GO:0034214">
    <property type="term" value="P:protein hexamerization"/>
    <property type="evidence" value="ECO:0000266"/>
    <property type="project" value="RGD"/>
</dbReference>
<dbReference type="PANTHER" id="PTHR43296">
    <property type="entry name" value="PEROXISOMAL 2,4-DIENOYL-COA REDUCTASE"/>
    <property type="match status" value="1"/>
</dbReference>
<evidence type="ECO:0000256" key="30">
    <source>
        <dbReference type="ARBA" id="ARBA00078880"/>
    </source>
</evidence>
<dbReference type="GO" id="GO:2001135">
    <property type="term" value="P:regulation of endocytic recycling"/>
    <property type="evidence" value="ECO:0000266"/>
    <property type="project" value="RGD"/>
</dbReference>
<dbReference type="GO" id="GO:0060090">
    <property type="term" value="F:molecular adaptor activity"/>
    <property type="evidence" value="ECO:0000266"/>
    <property type="project" value="RGD"/>
</dbReference>
<keyword evidence="15" id="KW-0689">Ribosomal protein</keyword>
<keyword evidence="14" id="KW-0521">NADP</keyword>
<keyword evidence="13" id="KW-0460">Magnesium</keyword>
<dbReference type="GO" id="GO:1903438">
    <property type="term" value="P:positive regulation of mitotic cytokinetic process"/>
    <property type="evidence" value="ECO:0000266"/>
    <property type="project" value="RGD"/>
</dbReference>
<dbReference type="GO" id="GO:0006228">
    <property type="term" value="P:UTP biosynthetic process"/>
    <property type="evidence" value="ECO:0007669"/>
    <property type="project" value="InterPro"/>
</dbReference>
<dbReference type="InterPro" id="IPR002347">
    <property type="entry name" value="SDR_fam"/>
</dbReference>
<dbReference type="GO" id="GO:0042802">
    <property type="term" value="F:identical protein binding"/>
    <property type="evidence" value="ECO:0000266"/>
    <property type="project" value="RGD"/>
</dbReference>
<feature type="region of interest" description="Disordered" evidence="32">
    <location>
        <begin position="659"/>
        <end position="678"/>
    </location>
</feature>
<evidence type="ECO:0000256" key="10">
    <source>
        <dbReference type="ARBA" id="ARBA00022741"/>
    </source>
</evidence>
<dbReference type="GO" id="GO:0160204">
    <property type="term" value="F:mitochondrion-mitochondrion outer membrane tether activity"/>
    <property type="evidence" value="ECO:0000266"/>
    <property type="project" value="RGD"/>
</dbReference>
<evidence type="ECO:0000256" key="24">
    <source>
        <dbReference type="ARBA" id="ARBA00048009"/>
    </source>
</evidence>
<evidence type="ECO:0000256" key="9">
    <source>
        <dbReference type="ARBA" id="ARBA00022723"/>
    </source>
</evidence>
<dbReference type="GO" id="GO:0005886">
    <property type="term" value="C:plasma membrane"/>
    <property type="evidence" value="ECO:0000266"/>
    <property type="project" value="RGD"/>
</dbReference>
<dbReference type="AlphaFoldDB" id="Q6TXF6"/>
<dbReference type="FunFam" id="2.40.30.10:FF:000351">
    <property type="entry name" value="Ribosomal protein L3"/>
    <property type="match status" value="1"/>
</dbReference>
<dbReference type="GO" id="GO:0005739">
    <property type="term" value="C:mitochondrion"/>
    <property type="evidence" value="ECO:0000266"/>
    <property type="project" value="RGD"/>
</dbReference>
<dbReference type="GO" id="GO:0030666">
    <property type="term" value="C:endocytic vesicle membrane"/>
    <property type="evidence" value="ECO:0000266"/>
    <property type="project" value="RGD"/>
</dbReference>
<dbReference type="GO" id="GO:0034451">
    <property type="term" value="C:centriolar satellite"/>
    <property type="evidence" value="ECO:0000266"/>
    <property type="project" value="RGD"/>
</dbReference>
<dbReference type="GO" id="GO:0044877">
    <property type="term" value="F:protein-containing complex binding"/>
    <property type="evidence" value="ECO:0000314"/>
    <property type="project" value="RGD"/>
</dbReference>
<keyword evidence="16" id="KW-0560">Oxidoreductase</keyword>
<evidence type="ECO:0000313" key="35">
    <source>
        <dbReference type="RGD" id="1308952"/>
    </source>
</evidence>
<comment type="catalytic activity">
    <reaction evidence="26">
        <text>(2E,4Z,7Z,10Z,13Z,16Z,19Z)-docosaheptaenoyl-CoA + NADPH + H(+) = (3E,7Z,10Z,13Z,16Z,19Z)-docosahexaenoyl-CoA + NADP(+)</text>
        <dbReference type="Rhea" id="RHEA:44920"/>
        <dbReference type="ChEBI" id="CHEBI:15378"/>
        <dbReference type="ChEBI" id="CHEBI:57783"/>
        <dbReference type="ChEBI" id="CHEBI:58349"/>
        <dbReference type="ChEBI" id="CHEBI:77559"/>
        <dbReference type="ChEBI" id="CHEBI:84791"/>
    </reaction>
</comment>
<dbReference type="GO" id="GO:0007018">
    <property type="term" value="P:microtubule-based movement"/>
    <property type="evidence" value="ECO:0000266"/>
    <property type="project" value="RGD"/>
</dbReference>
<dbReference type="GO" id="GO:0051020">
    <property type="term" value="F:GTPase binding"/>
    <property type="evidence" value="ECO:0000353"/>
    <property type="project" value="RGD"/>
</dbReference>
<dbReference type="GO" id="GO:0006869">
    <property type="term" value="P:lipid transport"/>
    <property type="evidence" value="ECO:0000266"/>
    <property type="project" value="RGD"/>
</dbReference>
<dbReference type="GO" id="GO:0006241">
    <property type="term" value="P:CTP biosynthetic process"/>
    <property type="evidence" value="ECO:0007669"/>
    <property type="project" value="InterPro"/>
</dbReference>
<evidence type="ECO:0000256" key="7">
    <source>
        <dbReference type="ARBA" id="ARBA00012966"/>
    </source>
</evidence>
<dbReference type="SUPFAM" id="SSF50447">
    <property type="entry name" value="Translation proteins"/>
    <property type="match status" value="1"/>
</dbReference>
<protein>
    <recommendedName>
        <fullName evidence="29">Nucleoside diphosphate kinase, mitochondrial</fullName>
        <ecNumber evidence="21">1.3.1.124</ecNumber>
        <ecNumber evidence="7">2.7.4.6</ecNumber>
    </recommendedName>
    <alternativeName>
        <fullName evidence="23">2,4-dienoyl-CoA reductase 2</fullName>
    </alternativeName>
    <alternativeName>
        <fullName evidence="30">Nucleoside diphosphate kinase D</fullName>
    </alternativeName>
    <alternativeName>
        <fullName evidence="22">Peroxisomal 2,4-dienoyl-CoA reductase [(3E)-enoyl-CoA-producing]</fullName>
    </alternativeName>
</protein>
<dbReference type="GO" id="GO:0031267">
    <property type="term" value="F:small GTPase binding"/>
    <property type="evidence" value="ECO:0000266"/>
    <property type="project" value="RGD"/>
</dbReference>
<dbReference type="SMR" id="Q6TXF6"/>
<keyword evidence="8" id="KW-0808">Transferase</keyword>
<evidence type="ECO:0000256" key="3">
    <source>
        <dbReference type="ARBA" id="ARBA00001946"/>
    </source>
</evidence>
<dbReference type="GO" id="GO:0005759">
    <property type="term" value="C:mitochondrial matrix"/>
    <property type="evidence" value="ECO:0000266"/>
    <property type="project" value="RGD"/>
</dbReference>
<comment type="catalytic activity">
    <reaction evidence="25">
        <text>a (2E,4Z)-dienoyl-CoA + NADPH + H(+) = a 4,5-saturated-(3E)-enoyl-CoA + NADP(+)</text>
        <dbReference type="Rhea" id="RHEA:61892"/>
        <dbReference type="ChEBI" id="CHEBI:15378"/>
        <dbReference type="ChEBI" id="CHEBI:57783"/>
        <dbReference type="ChEBI" id="CHEBI:58349"/>
        <dbReference type="ChEBI" id="CHEBI:85099"/>
        <dbReference type="ChEBI" id="CHEBI:85493"/>
        <dbReference type="EC" id="1.3.1.124"/>
    </reaction>
</comment>
<comment type="similarity">
    <text evidence="19">Belongs to the short-chain dehydrogenases/reductases (SDR) family. 2,4-dienoyl-CoA reductase subfamily.</text>
</comment>
<dbReference type="GO" id="GO:1990904">
    <property type="term" value="C:ribonucleoprotein complex"/>
    <property type="evidence" value="ECO:0007669"/>
    <property type="project" value="UniProtKB-KW"/>
</dbReference>
<dbReference type="HOGENOM" id="CLU_330634_0_0_1"/>
<dbReference type="InterPro" id="IPR000597">
    <property type="entry name" value="Ribosomal_uL3"/>
</dbReference>
<dbReference type="GO" id="GO:0036064">
    <property type="term" value="C:ciliary basal body"/>
    <property type="evidence" value="ECO:0000266"/>
    <property type="project" value="RGD"/>
</dbReference>
<dbReference type="EC" id="1.3.1.124" evidence="21"/>
<dbReference type="GO" id="GO:0055037">
    <property type="term" value="C:recycling endosome"/>
    <property type="evidence" value="ECO:0000266"/>
    <property type="project" value="RGD"/>
</dbReference>
<dbReference type="GO" id="GO:0045724">
    <property type="term" value="P:positive regulation of cilium assembly"/>
    <property type="evidence" value="ECO:0000266"/>
    <property type="project" value="RGD"/>
</dbReference>
<evidence type="ECO:0000256" key="14">
    <source>
        <dbReference type="ARBA" id="ARBA00022857"/>
    </source>
</evidence>
<dbReference type="GO" id="GO:0005840">
    <property type="term" value="C:ribosome"/>
    <property type="evidence" value="ECO:0007669"/>
    <property type="project" value="UniProtKB-KW"/>
</dbReference>
<dbReference type="GO" id="GO:0032456">
    <property type="term" value="P:endocytic recycling"/>
    <property type="evidence" value="ECO:0000266"/>
    <property type="project" value="RGD"/>
</dbReference>
<dbReference type="InterPro" id="IPR034907">
    <property type="entry name" value="NDK-like_dom"/>
</dbReference>
<dbReference type="GO" id="GO:1904779">
    <property type="term" value="P:regulation of protein localization to centrosome"/>
    <property type="evidence" value="ECO:0000266"/>
    <property type="project" value="RGD"/>
</dbReference>
<dbReference type="GO" id="GO:0061502">
    <property type="term" value="P:early endosome to recycling endosome transport"/>
    <property type="evidence" value="ECO:0000266"/>
    <property type="project" value="RGD"/>
</dbReference>
<dbReference type="GO" id="GO:0005524">
    <property type="term" value="F:ATP binding"/>
    <property type="evidence" value="ECO:0007669"/>
    <property type="project" value="UniProtKB-KW"/>
</dbReference>
<dbReference type="InterPro" id="IPR009000">
    <property type="entry name" value="Transl_B-barrel_sf"/>
</dbReference>
<gene>
    <name evidence="37" type="primary">Decr2</name>
    <name evidence="36" type="synonym">Nme4</name>
    <name evidence="35" type="synonym">Rab11fip3</name>
</gene>
<evidence type="ECO:0000313" key="36">
    <source>
        <dbReference type="RGD" id="1591334"/>
    </source>
</evidence>
<dbReference type="GO" id="GO:0070164">
    <property type="term" value="P:negative regulation of adiponectin secretion"/>
    <property type="evidence" value="ECO:0000266"/>
    <property type="project" value="RGD"/>
</dbReference>
<organism evidence="34">
    <name type="scientific">Rattus norvegicus</name>
    <name type="common">Rat</name>
    <dbReference type="NCBI Taxonomy" id="10116"/>
    <lineage>
        <taxon>Eukaryota</taxon>
        <taxon>Metazoa</taxon>
        <taxon>Chordata</taxon>
        <taxon>Craniata</taxon>
        <taxon>Vertebrata</taxon>
        <taxon>Euteleostomi</taxon>
        <taxon>Mammalia</taxon>
        <taxon>Eutheria</taxon>
        <taxon>Euarchontoglires</taxon>
        <taxon>Glires</taxon>
        <taxon>Rodentia</taxon>
        <taxon>Myomorpha</taxon>
        <taxon>Muroidea</taxon>
        <taxon>Muridae</taxon>
        <taxon>Murinae</taxon>
        <taxon>Rattus</taxon>
    </lineage>
</organism>
<dbReference type="SMART" id="SM00562">
    <property type="entry name" value="NDK"/>
    <property type="match status" value="1"/>
</dbReference>
<dbReference type="RGD" id="71002">
    <property type="gene designation" value="Decr2"/>
</dbReference>
<dbReference type="PROSITE" id="PS51374">
    <property type="entry name" value="NDPK_LIKE"/>
    <property type="match status" value="1"/>
</dbReference>
<dbReference type="InterPro" id="IPR045017">
    <property type="entry name" value="DECR2-like"/>
</dbReference>
<dbReference type="InterPro" id="IPR036850">
    <property type="entry name" value="NDK-like_dom_sf"/>
</dbReference>
<dbReference type="GO" id="GO:0005654">
    <property type="term" value="C:nucleoplasm"/>
    <property type="evidence" value="ECO:0000266"/>
    <property type="project" value="RGD"/>
</dbReference>
<evidence type="ECO:0000256" key="5">
    <source>
        <dbReference type="ARBA" id="ARBA00006540"/>
    </source>
</evidence>
<dbReference type="GO" id="GO:0032588">
    <property type="term" value="C:trans-Golgi network membrane"/>
    <property type="evidence" value="ECO:0000266"/>
    <property type="project" value="RGD"/>
</dbReference>
<dbReference type="GO" id="GO:0006412">
    <property type="term" value="P:translation"/>
    <property type="evidence" value="ECO:0007669"/>
    <property type="project" value="InterPro"/>
</dbReference>
<sequence length="867" mass="95435">MGCLFDRAALRALLCGPRFQCLLVRPSSGGPPWPQERTLVAVKPDGVQRRLVGTVIHRFERRGFKLVGMKMLQAPESILAEHYRDLQRKPFYPALISYMSSGPVVAMVWEGHNVVHISRAMIGHTDSTEAAPGTIRGDFSVHISRDKVAFITGGGSGIGFRIAEIFMRHGCHTVIVSRSLPRVSEAAKKLVAATGKRCLPLSMDVRVPPAVMAAVDQALKEFGKIDILINYAMTRHLAVEWGPQNIRVNSLAPGAISGTEGLRRLGGPKASSKFKYLSSPIPRLGTKTEIAHSVLYLASPLASYVSGIVLVVDGEEGTPDGDPGEWGTVAEKLDWAREAAGAAGPLNQVFGQGEMIDVMGMTKGKGYKGVTSRWHTKKPPRKTHQGLRKVACIGAWLPAHVAFSVARAGQKGYHHQTETNKKIYKIGQGYLIKDGKLTKNNASTDYDLSDRSINPLGGFVHYGEVTNDFLMLEGCVVGTKKRVLTLRKSLLEPDAFCYLLKEVEEPDVPRCRPQEPDAPCHLAEELEDLDAPRCWTQEPNESCNLAKELDEPDTPRCLSQEPDAPCLLAKEWEESDAPSCWPQEPDVGPQEPDVGCHLAKEREESDAPCLLTEELKEPDALQCWPQESDAPCLLAEELEEPDAPHCCSQEVDTECLSAKESEEPDASHLWPGEPDAPCLLVKEPEEADAPHCWPEEPEEPDALNAPCFWANEPDEPDAPRCWSEEPQVLCLWPEEQNTTQCWQEEPDASCFWSEDREEPKVSCLQFKEPEKPKVACSWPEELEDCCPTRGLPLEPLLAEGELLQACPGPPPDPGLALSLPSEPGTAQEEGARLRTVFDALDRDGDGFVRIEDFIQFATVYGAEQVTN</sequence>
<dbReference type="AGR" id="RGD:1591334"/>
<comment type="subunit">
    <text evidence="20">Monomer, dimer and oligomer.</text>
</comment>
<dbReference type="GO" id="GO:1901612">
    <property type="term" value="F:cardiolipin binding"/>
    <property type="evidence" value="ECO:0000266"/>
    <property type="project" value="RGD"/>
</dbReference>
<keyword evidence="12" id="KW-0067">ATP-binding</keyword>
<evidence type="ECO:0000256" key="11">
    <source>
        <dbReference type="ARBA" id="ARBA00022777"/>
    </source>
</evidence>
<evidence type="ECO:0000256" key="17">
    <source>
        <dbReference type="ARBA" id="ARBA00023080"/>
    </source>
</evidence>
<evidence type="ECO:0000256" key="15">
    <source>
        <dbReference type="ARBA" id="ARBA00022980"/>
    </source>
</evidence>
<dbReference type="CDD" id="cd04413">
    <property type="entry name" value="NDPk_I"/>
    <property type="match status" value="1"/>
</dbReference>
<dbReference type="PANTHER" id="PTHR43296:SF2">
    <property type="entry name" value="PEROXISOMAL 2,4-DIENOYL-COA REDUCTASE [(3E)-ENOYL-COA-PRODUCING]"/>
    <property type="match status" value="1"/>
</dbReference>
<dbReference type="GO" id="GO:0140339">
    <property type="term" value="F:phosphatidylglycerol transfer activity"/>
    <property type="evidence" value="ECO:0000266"/>
    <property type="project" value="RGD"/>
</dbReference>
<dbReference type="FunFam" id="4.10.960.10:FF:000002">
    <property type="entry name" value="60S ribosomal protein L3"/>
    <property type="match status" value="1"/>
</dbReference>
<dbReference type="InterPro" id="IPR019926">
    <property type="entry name" value="Ribosomal_uL3_CS"/>
</dbReference>
<dbReference type="ExpressionAtlas" id="Q6TXF6">
    <property type="expression patterns" value="baseline and differential"/>
</dbReference>
<dbReference type="GO" id="GO:0030496">
    <property type="term" value="C:midbody"/>
    <property type="evidence" value="ECO:0000266"/>
    <property type="project" value="RGD"/>
</dbReference>
<dbReference type="GO" id="GO:1902017">
    <property type="term" value="P:regulation of cilium assembly"/>
    <property type="evidence" value="ECO:0000266"/>
    <property type="project" value="RGD"/>
</dbReference>
<comment type="cofactor">
    <cofactor evidence="3">
        <name>Mg(2+)</name>
        <dbReference type="ChEBI" id="CHEBI:18420"/>
    </cofactor>
</comment>
<comment type="caution">
    <text evidence="31">Lacks conserved residue(s) required for the propagation of feature annotation.</text>
</comment>
<dbReference type="FunFam" id="3.30.70.141:FF:000017">
    <property type="entry name" value="Nucleoside diphosphate kinase"/>
    <property type="match status" value="1"/>
</dbReference>
<reference evidence="34" key="1">
    <citation type="submission" date="2003-09" db="EMBL/GenBank/DDBJ databases">
        <title>Liver regeneration after PH.</title>
        <authorList>
            <person name="Xu C.S."/>
            <person name="Chang C.F."/>
            <person name="Han H.P."/>
            <person name="Wang G.P."/>
            <person name="Chai L.Q."/>
            <person name="Yuan J.Y."/>
            <person name="Yang K.J."/>
            <person name="Zhao L.F."/>
            <person name="Ma H."/>
            <person name="Wang L."/>
            <person name="Wang S.F."/>
            <person name="Xing X.K."/>
            <person name="Shen G.M."/>
            <person name="Shi J.B."/>
            <person name="Rahman S."/>
            <person name="Wang Q.N."/>
            <person name="Zhang J.B."/>
        </authorList>
    </citation>
    <scope>NUCLEOTIDE SEQUENCE</scope>
    <source>
        <strain evidence="34">Sprague-Dawley</strain>
    </source>
</reference>
<dbReference type="GO" id="GO:0005768">
    <property type="term" value="C:endosome"/>
    <property type="evidence" value="ECO:0000266"/>
    <property type="project" value="RGD"/>
</dbReference>
<dbReference type="GO" id="GO:0005813">
    <property type="term" value="C:centrosome"/>
    <property type="evidence" value="ECO:0000266"/>
    <property type="project" value="RGD"/>
</dbReference>
<comment type="similarity">
    <text evidence="5">Belongs to the universal ribosomal protein uL3 family.</text>
</comment>
<dbReference type="GO" id="GO:0032465">
    <property type="term" value="P:regulation of cytokinesis"/>
    <property type="evidence" value="ECO:0000266"/>
    <property type="project" value="RGD"/>
</dbReference>
<dbReference type="GO" id="GO:0005741">
    <property type="term" value="C:mitochondrial outer membrane"/>
    <property type="evidence" value="ECO:0000266"/>
    <property type="project" value="RGD"/>
</dbReference>
<dbReference type="GO" id="GO:0045171">
    <property type="term" value="C:intercellular bridge"/>
    <property type="evidence" value="ECO:0000266"/>
    <property type="project" value="RGD"/>
</dbReference>
<dbReference type="GO" id="GO:0008670">
    <property type="term" value="F:2,4-dienoyl-CoA reductase (NADPH) activity"/>
    <property type="evidence" value="ECO:0007669"/>
    <property type="project" value="InterPro"/>
</dbReference>
<evidence type="ECO:0000256" key="22">
    <source>
        <dbReference type="ARBA" id="ARBA00026221"/>
    </source>
</evidence>
<evidence type="ECO:0000256" key="19">
    <source>
        <dbReference type="ARBA" id="ARBA00025787"/>
    </source>
</evidence>
<evidence type="ECO:0000256" key="16">
    <source>
        <dbReference type="ARBA" id="ARBA00023002"/>
    </source>
</evidence>
<evidence type="ECO:0000256" key="8">
    <source>
        <dbReference type="ARBA" id="ARBA00022679"/>
    </source>
</evidence>
<evidence type="ECO:0000256" key="18">
    <source>
        <dbReference type="ARBA" id="ARBA00023274"/>
    </source>
</evidence>
<dbReference type="GO" id="GO:0098944">
    <property type="term" value="C:postsynaptic recycling endosome membrane"/>
    <property type="evidence" value="ECO:0000266"/>
    <property type="project" value="RGD"/>
</dbReference>
<dbReference type="Gene3D" id="3.40.50.720">
    <property type="entry name" value="NAD(P)-binding Rossmann-like Domain"/>
    <property type="match status" value="2"/>
</dbReference>
<keyword evidence="18" id="KW-0687">Ribonucleoprotein</keyword>
<dbReference type="PROSITE" id="PS00474">
    <property type="entry name" value="RIBOSOMAL_L3"/>
    <property type="match status" value="1"/>
</dbReference>
<dbReference type="GO" id="GO:0120010">
    <property type="term" value="P:intermembrane phospholipid transfer"/>
    <property type="evidence" value="ECO:0000266"/>
    <property type="project" value="RGD"/>
</dbReference>
<keyword evidence="11" id="KW-0418">Kinase</keyword>
<dbReference type="Gene3D" id="2.40.30.10">
    <property type="entry name" value="Translation factors"/>
    <property type="match status" value="1"/>
</dbReference>
<dbReference type="GO" id="GO:0060627">
    <property type="term" value="P:regulation of vesicle-mediated transport"/>
    <property type="evidence" value="ECO:0000266"/>
    <property type="project" value="RGD"/>
</dbReference>
<dbReference type="SUPFAM" id="SSF54919">
    <property type="entry name" value="Nucleoside diphosphate kinase, NDK"/>
    <property type="match status" value="1"/>
</dbReference>
<evidence type="ECO:0000256" key="13">
    <source>
        <dbReference type="ARBA" id="ARBA00022842"/>
    </source>
</evidence>
<dbReference type="GO" id="GO:0005758">
    <property type="term" value="C:mitochondrial intermembrane space"/>
    <property type="evidence" value="ECO:0000266"/>
    <property type="project" value="RGD"/>
</dbReference>
<evidence type="ECO:0000256" key="26">
    <source>
        <dbReference type="ARBA" id="ARBA00048631"/>
    </source>
</evidence>
<dbReference type="Bgee" id="ENSRNOG00000050424">
    <property type="expression patterns" value="Expressed in adult mammalian kidney and 19 other cell types or tissues"/>
</dbReference>
<keyword evidence="9" id="KW-0479">Metal-binding</keyword>
<dbReference type="FunFam" id="3.40.50.720:FF:001879">
    <property type="entry name" value="GH01674p"/>
    <property type="match status" value="1"/>
</dbReference>
<comment type="subcellular location">
    <subcellularLocation>
        <location evidence="27">Mitochondrion intermembrane space</location>
        <topology evidence="27">Peripheral membrane protein</topology>
    </subcellularLocation>
    <subcellularLocation>
        <location evidence="4">Mitochondrion matrix</location>
    </subcellularLocation>
</comment>
<keyword evidence="17" id="KW-0546">Nucleotide metabolism</keyword>
<dbReference type="RGD" id="1591334">
    <property type="gene designation" value="Nme4"/>
</dbReference>
<evidence type="ECO:0000256" key="31">
    <source>
        <dbReference type="PROSITE-ProRule" id="PRU00706"/>
    </source>
</evidence>
<dbReference type="EMBL" id="AY383698">
    <property type="protein sequence ID" value="AAQ96256.1"/>
    <property type="molecule type" value="mRNA"/>
</dbReference>
<dbReference type="GO" id="GO:1905345">
    <property type="term" value="P:protein localization to cleavage furrow"/>
    <property type="evidence" value="ECO:0000266"/>
    <property type="project" value="RGD"/>
</dbReference>
<comment type="subunit">
    <text evidence="28">Homohexamer. Interacts with OPA1. Interacts with CAPN8.</text>
</comment>
<evidence type="ECO:0000256" key="6">
    <source>
        <dbReference type="ARBA" id="ARBA00008142"/>
    </source>
</evidence>
<dbReference type="Pfam" id="PF00334">
    <property type="entry name" value="NDK"/>
    <property type="match status" value="1"/>
</dbReference>
<dbReference type="InterPro" id="IPR036291">
    <property type="entry name" value="NAD(P)-bd_dom_sf"/>
</dbReference>
<dbReference type="GO" id="GO:0061512">
    <property type="term" value="P:protein localization to cilium"/>
    <property type="evidence" value="ECO:0000266"/>
    <property type="project" value="RGD"/>
</dbReference>
<dbReference type="GO" id="GO:0006183">
    <property type="term" value="P:GTP biosynthetic process"/>
    <property type="evidence" value="ECO:0007669"/>
    <property type="project" value="InterPro"/>
</dbReference>
<dbReference type="Pfam" id="PF00297">
    <property type="entry name" value="Ribosomal_L3"/>
    <property type="match status" value="1"/>
</dbReference>
<comment type="similarity">
    <text evidence="6 31">Belongs to the NDK family.</text>
</comment>
<evidence type="ECO:0000256" key="1">
    <source>
        <dbReference type="ARBA" id="ARBA00000082"/>
    </source>
</evidence>
<dbReference type="STRING" id="10116.ENSRNOP00000068775"/>
<dbReference type="Pfam" id="PF13561">
    <property type="entry name" value="adh_short_C2"/>
    <property type="match status" value="2"/>
</dbReference>
<dbReference type="GO" id="GO:0042803">
    <property type="term" value="F:protein homodimerization activity"/>
    <property type="evidence" value="ECO:0000266"/>
    <property type="project" value="RGD"/>
</dbReference>
<evidence type="ECO:0000256" key="29">
    <source>
        <dbReference type="ARBA" id="ARBA00068134"/>
    </source>
</evidence>
<dbReference type="GO" id="GO:0000139">
    <property type="term" value="C:Golgi membrane"/>
    <property type="evidence" value="ECO:0000266"/>
    <property type="project" value="RGD"/>
</dbReference>
<dbReference type="GO" id="GO:0005929">
    <property type="term" value="C:cilium"/>
    <property type="evidence" value="ECO:0000266"/>
    <property type="project" value="RGD"/>
</dbReference>
<evidence type="ECO:0000256" key="28">
    <source>
        <dbReference type="ARBA" id="ARBA00062505"/>
    </source>
</evidence>
<evidence type="ECO:0000259" key="33">
    <source>
        <dbReference type="PROSITE" id="PS50222"/>
    </source>
</evidence>
<dbReference type="EC" id="2.7.4.6" evidence="7"/>
<evidence type="ECO:0000256" key="25">
    <source>
        <dbReference type="ARBA" id="ARBA00048340"/>
    </source>
</evidence>
<evidence type="ECO:0000256" key="23">
    <source>
        <dbReference type="ARBA" id="ARBA00030890"/>
    </source>
</evidence>
<dbReference type="GO" id="GO:0032154">
    <property type="term" value="C:cleavage furrow"/>
    <property type="evidence" value="ECO:0000266"/>
    <property type="project" value="RGD"/>
</dbReference>
<comment type="catalytic activity">
    <reaction evidence="24">
        <text>a (2E,4E)-dienoyl-CoA + NADPH + H(+) = a 4,5-saturated-(3E)-enoyl-CoA + NADP(+)</text>
        <dbReference type="Rhea" id="RHEA:45912"/>
        <dbReference type="ChEBI" id="CHEBI:15378"/>
        <dbReference type="ChEBI" id="CHEBI:57783"/>
        <dbReference type="ChEBI" id="CHEBI:58349"/>
        <dbReference type="ChEBI" id="CHEBI:85101"/>
        <dbReference type="ChEBI" id="CHEBI:85493"/>
        <dbReference type="EC" id="1.3.1.124"/>
    </reaction>
</comment>
<dbReference type="GO" id="GO:0004550">
    <property type="term" value="F:nucleoside diphosphate kinase activity"/>
    <property type="evidence" value="ECO:0000266"/>
    <property type="project" value="RGD"/>
</dbReference>
<dbReference type="InterPro" id="IPR001564">
    <property type="entry name" value="Nucleoside_diP_kinase"/>
</dbReference>
<evidence type="ECO:0000256" key="32">
    <source>
        <dbReference type="SAM" id="MobiDB-lite"/>
    </source>
</evidence>
<dbReference type="GO" id="GO:0016192">
    <property type="term" value="P:vesicle-mediated transport"/>
    <property type="evidence" value="ECO:0000266"/>
    <property type="project" value="RGD"/>
</dbReference>
<dbReference type="AGR" id="RGD:1308952"/>
<comment type="catalytic activity">
    <reaction evidence="1">
        <text>a 2'-deoxyribonucleoside 5'-diphosphate + ATP = a 2'-deoxyribonucleoside 5'-triphosphate + ADP</text>
        <dbReference type="Rhea" id="RHEA:44640"/>
        <dbReference type="ChEBI" id="CHEBI:30616"/>
        <dbReference type="ChEBI" id="CHEBI:61560"/>
        <dbReference type="ChEBI" id="CHEBI:73316"/>
        <dbReference type="ChEBI" id="CHEBI:456216"/>
        <dbReference type="EC" id="2.7.4.6"/>
    </reaction>
</comment>
<dbReference type="GO" id="GO:0051959">
    <property type="term" value="F:dynein light intermediate chain binding"/>
    <property type="evidence" value="ECO:0000266"/>
    <property type="project" value="RGD"/>
</dbReference>
<evidence type="ECO:0000256" key="27">
    <source>
        <dbReference type="ARBA" id="ARBA00060410"/>
    </source>
</evidence>
<evidence type="ECO:0000256" key="12">
    <source>
        <dbReference type="ARBA" id="ARBA00022840"/>
    </source>
</evidence>
<dbReference type="GO" id="GO:0005543">
    <property type="term" value="F:phospholipid binding"/>
    <property type="evidence" value="ECO:0000266"/>
    <property type="project" value="RGD"/>
</dbReference>
<dbReference type="SUPFAM" id="SSF51735">
    <property type="entry name" value="NAD(P)-binding Rossmann-fold domains"/>
    <property type="match status" value="1"/>
</dbReference>
<feature type="domain" description="EF-hand" evidence="33">
    <location>
        <begin position="828"/>
        <end position="863"/>
    </location>
</feature>
<comment type="catalytic activity">
    <reaction evidence="2">
        <text>a ribonucleoside 5'-diphosphate + ATP = a ribonucleoside 5'-triphosphate + ADP</text>
        <dbReference type="Rhea" id="RHEA:18113"/>
        <dbReference type="ChEBI" id="CHEBI:30616"/>
        <dbReference type="ChEBI" id="CHEBI:57930"/>
        <dbReference type="ChEBI" id="CHEBI:61557"/>
        <dbReference type="ChEBI" id="CHEBI:456216"/>
        <dbReference type="EC" id="2.7.4.6"/>
    </reaction>
</comment>
<evidence type="ECO:0000256" key="2">
    <source>
        <dbReference type="ARBA" id="ARBA00000937"/>
    </source>
</evidence>
<dbReference type="PROSITE" id="PS50222">
    <property type="entry name" value="EF_HAND_2"/>
    <property type="match status" value="1"/>
</dbReference>
<dbReference type="GO" id="GO:0003735">
    <property type="term" value="F:structural constituent of ribosome"/>
    <property type="evidence" value="ECO:0007669"/>
    <property type="project" value="InterPro"/>
</dbReference>
<dbReference type="GO" id="GO:0030674">
    <property type="term" value="F:protein-macromolecule adaptor activity"/>
    <property type="evidence" value="ECO:0000266"/>
    <property type="project" value="RGD"/>
</dbReference>
<dbReference type="PRINTS" id="PR01243">
    <property type="entry name" value="NUCDPKINASE"/>
</dbReference>
<evidence type="ECO:0000256" key="20">
    <source>
        <dbReference type="ARBA" id="ARBA00025939"/>
    </source>
</evidence>
<dbReference type="GO" id="GO:0005509">
    <property type="term" value="F:calcium ion binding"/>
    <property type="evidence" value="ECO:0007669"/>
    <property type="project" value="InterPro"/>
</dbReference>